<gene>
    <name evidence="1" type="ORF">ASPWEDRAFT_41890</name>
</gene>
<dbReference type="GeneID" id="63751522"/>
<proteinExistence type="predicted"/>
<evidence type="ECO:0000313" key="1">
    <source>
        <dbReference type="EMBL" id="OJJ33991.1"/>
    </source>
</evidence>
<dbReference type="RefSeq" id="XP_040687667.1">
    <property type="nucleotide sequence ID" value="XM_040835674.1"/>
</dbReference>
<dbReference type="AlphaFoldDB" id="A0A1L9RGD9"/>
<name>A0A1L9RGD9_ASPWE</name>
<dbReference type="EMBL" id="KV878213">
    <property type="protein sequence ID" value="OJJ33991.1"/>
    <property type="molecule type" value="Genomic_DNA"/>
</dbReference>
<evidence type="ECO:0000313" key="2">
    <source>
        <dbReference type="Proteomes" id="UP000184383"/>
    </source>
</evidence>
<dbReference type="OrthoDB" id="4399364at2759"/>
<reference evidence="2" key="1">
    <citation type="journal article" date="2017" name="Genome Biol.">
        <title>Comparative genomics reveals high biological diversity and specific adaptations in the industrially and medically important fungal genus Aspergillus.</title>
        <authorList>
            <person name="de Vries R.P."/>
            <person name="Riley R."/>
            <person name="Wiebenga A."/>
            <person name="Aguilar-Osorio G."/>
            <person name="Amillis S."/>
            <person name="Uchima C.A."/>
            <person name="Anderluh G."/>
            <person name="Asadollahi M."/>
            <person name="Askin M."/>
            <person name="Barry K."/>
            <person name="Battaglia E."/>
            <person name="Bayram O."/>
            <person name="Benocci T."/>
            <person name="Braus-Stromeyer S.A."/>
            <person name="Caldana C."/>
            <person name="Canovas D."/>
            <person name="Cerqueira G.C."/>
            <person name="Chen F."/>
            <person name="Chen W."/>
            <person name="Choi C."/>
            <person name="Clum A."/>
            <person name="Dos Santos R.A."/>
            <person name="Damasio A.R."/>
            <person name="Diallinas G."/>
            <person name="Emri T."/>
            <person name="Fekete E."/>
            <person name="Flipphi M."/>
            <person name="Freyberg S."/>
            <person name="Gallo A."/>
            <person name="Gournas C."/>
            <person name="Habgood R."/>
            <person name="Hainaut M."/>
            <person name="Harispe M.L."/>
            <person name="Henrissat B."/>
            <person name="Hilden K.S."/>
            <person name="Hope R."/>
            <person name="Hossain A."/>
            <person name="Karabika E."/>
            <person name="Karaffa L."/>
            <person name="Karanyi Z."/>
            <person name="Krasevec N."/>
            <person name="Kuo A."/>
            <person name="Kusch H."/>
            <person name="LaButti K."/>
            <person name="Lagendijk E.L."/>
            <person name="Lapidus A."/>
            <person name="Levasseur A."/>
            <person name="Lindquist E."/>
            <person name="Lipzen A."/>
            <person name="Logrieco A.F."/>
            <person name="MacCabe A."/>
            <person name="Maekelae M.R."/>
            <person name="Malavazi I."/>
            <person name="Melin P."/>
            <person name="Meyer V."/>
            <person name="Mielnichuk N."/>
            <person name="Miskei M."/>
            <person name="Molnar A.P."/>
            <person name="Mule G."/>
            <person name="Ngan C.Y."/>
            <person name="Orejas M."/>
            <person name="Orosz E."/>
            <person name="Ouedraogo J.P."/>
            <person name="Overkamp K.M."/>
            <person name="Park H.-S."/>
            <person name="Perrone G."/>
            <person name="Piumi F."/>
            <person name="Punt P.J."/>
            <person name="Ram A.F."/>
            <person name="Ramon A."/>
            <person name="Rauscher S."/>
            <person name="Record E."/>
            <person name="Riano-Pachon D.M."/>
            <person name="Robert V."/>
            <person name="Roehrig J."/>
            <person name="Ruller R."/>
            <person name="Salamov A."/>
            <person name="Salih N.S."/>
            <person name="Samson R.A."/>
            <person name="Sandor E."/>
            <person name="Sanguinetti M."/>
            <person name="Schuetze T."/>
            <person name="Sepcic K."/>
            <person name="Shelest E."/>
            <person name="Sherlock G."/>
            <person name="Sophianopoulou V."/>
            <person name="Squina F.M."/>
            <person name="Sun H."/>
            <person name="Susca A."/>
            <person name="Todd R.B."/>
            <person name="Tsang A."/>
            <person name="Unkles S.E."/>
            <person name="van de Wiele N."/>
            <person name="van Rossen-Uffink D."/>
            <person name="Oliveira J.V."/>
            <person name="Vesth T.C."/>
            <person name="Visser J."/>
            <person name="Yu J.-H."/>
            <person name="Zhou M."/>
            <person name="Andersen M.R."/>
            <person name="Archer D.B."/>
            <person name="Baker S.E."/>
            <person name="Benoit I."/>
            <person name="Brakhage A.A."/>
            <person name="Braus G.H."/>
            <person name="Fischer R."/>
            <person name="Frisvad J.C."/>
            <person name="Goldman G.H."/>
            <person name="Houbraken J."/>
            <person name="Oakley B."/>
            <person name="Pocsi I."/>
            <person name="Scazzocchio C."/>
            <person name="Seiboth B."/>
            <person name="vanKuyk P.A."/>
            <person name="Wortman J."/>
            <person name="Dyer P.S."/>
            <person name="Grigoriev I.V."/>
        </authorList>
    </citation>
    <scope>NUCLEOTIDE SEQUENCE [LARGE SCALE GENOMIC DNA]</scope>
    <source>
        <strain evidence="2">DTO 134E9</strain>
    </source>
</reference>
<dbReference type="VEuPathDB" id="FungiDB:ASPWEDRAFT_41890"/>
<sequence>MTPYEAFSCYSAIPYSMVVDWNARYLKDANIRRPAHIKSPLWRPCSLRTTIEDISTLDLPPFRLMDLPFEIRKEIFFLAIASSDNFWLDREVISFGESLQCTKFIRGRIVWRGSNGTLLPLLISNKQIHQEVEELLYSRFAFDARWGYTMRYSDPSKTPNRLPKHRIKHITYTPDLTRYMREHRESARLIISGLPMLCSVRIMVSWQCTQRLLVCGHTKVGSLHIVSVARLFRETGKVAIIGQSLTGSLERRLVEDTREELKDEPWYWELELDYPLFVPYFPSDVESHL</sequence>
<protein>
    <submittedName>
        <fullName evidence="1">Uncharacterized protein</fullName>
    </submittedName>
</protein>
<keyword evidence="2" id="KW-1185">Reference proteome</keyword>
<dbReference type="Proteomes" id="UP000184383">
    <property type="component" value="Unassembled WGS sequence"/>
</dbReference>
<accession>A0A1L9RGD9</accession>
<organism evidence="1 2">
    <name type="scientific">Aspergillus wentii DTO 134E9</name>
    <dbReference type="NCBI Taxonomy" id="1073089"/>
    <lineage>
        <taxon>Eukaryota</taxon>
        <taxon>Fungi</taxon>
        <taxon>Dikarya</taxon>
        <taxon>Ascomycota</taxon>
        <taxon>Pezizomycotina</taxon>
        <taxon>Eurotiomycetes</taxon>
        <taxon>Eurotiomycetidae</taxon>
        <taxon>Eurotiales</taxon>
        <taxon>Aspergillaceae</taxon>
        <taxon>Aspergillus</taxon>
        <taxon>Aspergillus subgen. Cremei</taxon>
    </lineage>
</organism>